<dbReference type="EMBL" id="QLMJ01000014">
    <property type="protein sequence ID" value="RAK31761.1"/>
    <property type="molecule type" value="Genomic_DNA"/>
</dbReference>
<organism evidence="1 2">
    <name type="scientific">Actinoplanes lutulentus</name>
    <dbReference type="NCBI Taxonomy" id="1287878"/>
    <lineage>
        <taxon>Bacteria</taxon>
        <taxon>Bacillati</taxon>
        <taxon>Actinomycetota</taxon>
        <taxon>Actinomycetes</taxon>
        <taxon>Micromonosporales</taxon>
        <taxon>Micromonosporaceae</taxon>
        <taxon>Actinoplanes</taxon>
    </lineage>
</organism>
<accession>A0A327ZAH8</accession>
<sequence length="338" mass="37181">MSVDPLAVRVERTLRRGPAETISVARRKVDTAIKSRAQRTWTKIALGMVRLGPNQNIANAEYFAVLDGHTLNLQVRLPALEDADPASAEIVFSKDRAEYQVPATLTKMYDGFWYADTTAVFGPATGRLPLDPGTWTVGLRVELSSGETRNITIRRMNAGPVRGATPTVAVPPCADTGMRFRPTITSFGLAQIIVRGPQIRAEVARLMLDLGKAEILGRFVNVADGSGAVAEFSRREDTTIHETPVHVDGDIFRIRVPLAEMAPVPGEKDIWDIRIRVGGRRLRVGRYLHDLKDIRATLRTYERRMLMPGGVVFHLRPYYTPAGSLALTCTGANPGDTV</sequence>
<evidence type="ECO:0000313" key="2">
    <source>
        <dbReference type="Proteomes" id="UP000249341"/>
    </source>
</evidence>
<reference evidence="1 2" key="1">
    <citation type="submission" date="2018-06" db="EMBL/GenBank/DDBJ databases">
        <title>Genomic Encyclopedia of Type Strains, Phase III (KMG-III): the genomes of soil and plant-associated and newly described type strains.</title>
        <authorList>
            <person name="Whitman W."/>
        </authorList>
    </citation>
    <scope>NUCLEOTIDE SEQUENCE [LARGE SCALE GENOMIC DNA]</scope>
    <source>
        <strain evidence="1 2">CGMCC 4.7090</strain>
    </source>
</reference>
<dbReference type="Proteomes" id="UP000249341">
    <property type="component" value="Unassembled WGS sequence"/>
</dbReference>
<dbReference type="RefSeq" id="WP_146616892.1">
    <property type="nucleotide sequence ID" value="NZ_JACHWI010000004.1"/>
</dbReference>
<gene>
    <name evidence="1" type="ORF">B0I29_1149</name>
</gene>
<proteinExistence type="predicted"/>
<comment type="caution">
    <text evidence="1">The sequence shown here is derived from an EMBL/GenBank/DDBJ whole genome shotgun (WGS) entry which is preliminary data.</text>
</comment>
<keyword evidence="2" id="KW-1185">Reference proteome</keyword>
<evidence type="ECO:0000313" key="1">
    <source>
        <dbReference type="EMBL" id="RAK31761.1"/>
    </source>
</evidence>
<protein>
    <submittedName>
        <fullName evidence="1">Uncharacterized protein</fullName>
    </submittedName>
</protein>
<name>A0A327ZAH8_9ACTN</name>
<dbReference type="AlphaFoldDB" id="A0A327ZAH8"/>
<dbReference type="OrthoDB" id="3436381at2"/>